<dbReference type="RefSeq" id="XP_001329378.1">
    <property type="nucleotide sequence ID" value="XM_001329343.1"/>
</dbReference>
<dbReference type="SUPFAM" id="SSF47923">
    <property type="entry name" value="Ypt/Rab-GAP domain of gyp1p"/>
    <property type="match status" value="2"/>
</dbReference>
<dbReference type="VEuPathDB" id="TrichDB:TVAG_303740"/>
<name>A2DR56_TRIV3</name>
<gene>
    <name evidence="2" type="ORF">TVAG_303740</name>
</gene>
<evidence type="ECO:0000259" key="1">
    <source>
        <dbReference type="PROSITE" id="PS50086"/>
    </source>
</evidence>
<dbReference type="GO" id="GO:0006886">
    <property type="term" value="P:intracellular protein transport"/>
    <property type="evidence" value="ECO:0000318"/>
    <property type="project" value="GO_Central"/>
</dbReference>
<organism evidence="2 3">
    <name type="scientific">Trichomonas vaginalis (strain ATCC PRA-98 / G3)</name>
    <dbReference type="NCBI Taxonomy" id="412133"/>
    <lineage>
        <taxon>Eukaryota</taxon>
        <taxon>Metamonada</taxon>
        <taxon>Parabasalia</taxon>
        <taxon>Trichomonadida</taxon>
        <taxon>Trichomonadidae</taxon>
        <taxon>Trichomonas</taxon>
    </lineage>
</organism>
<dbReference type="SMR" id="A2DR56"/>
<keyword evidence="3" id="KW-1185">Reference proteome</keyword>
<dbReference type="KEGG" id="tva:4775170"/>
<dbReference type="OrthoDB" id="10263206at2759"/>
<dbReference type="InterPro" id="IPR000195">
    <property type="entry name" value="Rab-GAP-TBC_dom"/>
</dbReference>
<dbReference type="STRING" id="5722.A2DR56"/>
<dbReference type="Pfam" id="PF00566">
    <property type="entry name" value="RabGAP-TBC"/>
    <property type="match status" value="1"/>
</dbReference>
<dbReference type="Gene3D" id="1.10.472.80">
    <property type="entry name" value="Ypt/Rab-GAP domain of gyp1p, domain 3"/>
    <property type="match status" value="1"/>
</dbReference>
<dbReference type="VEuPathDB" id="TrichDB:TVAGG3_0695340"/>
<dbReference type="PROSITE" id="PS50086">
    <property type="entry name" value="TBC_RABGAP"/>
    <property type="match status" value="1"/>
</dbReference>
<dbReference type="EMBL" id="DS113234">
    <property type="protein sequence ID" value="EAY17155.1"/>
    <property type="molecule type" value="Genomic_DNA"/>
</dbReference>
<dbReference type="PANTHER" id="PTHR22957">
    <property type="entry name" value="TBC1 DOMAIN FAMILY MEMBER GTPASE-ACTIVATING PROTEIN"/>
    <property type="match status" value="1"/>
</dbReference>
<dbReference type="Gene3D" id="1.10.8.270">
    <property type="entry name" value="putative rabgap domain of human tbc1 domain family member 14 like domains"/>
    <property type="match status" value="1"/>
</dbReference>
<dbReference type="GO" id="GO:0005096">
    <property type="term" value="F:GTPase activator activity"/>
    <property type="evidence" value="ECO:0000318"/>
    <property type="project" value="GO_Central"/>
</dbReference>
<dbReference type="FunFam" id="1.10.472.80:FF:000048">
    <property type="entry name" value="TBC domain containing protein"/>
    <property type="match status" value="1"/>
</dbReference>
<dbReference type="GO" id="GO:0005737">
    <property type="term" value="C:cytoplasm"/>
    <property type="evidence" value="ECO:0000318"/>
    <property type="project" value="GO_Central"/>
</dbReference>
<evidence type="ECO:0000313" key="2">
    <source>
        <dbReference type="EMBL" id="EAY17155.1"/>
    </source>
</evidence>
<feature type="domain" description="Rab-GAP TBC" evidence="1">
    <location>
        <begin position="38"/>
        <end position="287"/>
    </location>
</feature>
<dbReference type="FunCoup" id="A2DR56">
    <property type="interactions" value="76"/>
</dbReference>
<dbReference type="FunFam" id="1.10.8.270:FF:000055">
    <property type="entry name" value="TBC1 domain protein, putative"/>
    <property type="match status" value="1"/>
</dbReference>
<protein>
    <recommendedName>
        <fullName evidence="1">Rab-GAP TBC domain-containing protein</fullName>
    </recommendedName>
</protein>
<reference evidence="2" key="2">
    <citation type="journal article" date="2007" name="Science">
        <title>Draft genome sequence of the sexually transmitted pathogen Trichomonas vaginalis.</title>
        <authorList>
            <person name="Carlton J.M."/>
            <person name="Hirt R.P."/>
            <person name="Silva J.C."/>
            <person name="Delcher A.L."/>
            <person name="Schatz M."/>
            <person name="Zhao Q."/>
            <person name="Wortman J.R."/>
            <person name="Bidwell S.L."/>
            <person name="Alsmark U.C.M."/>
            <person name="Besteiro S."/>
            <person name="Sicheritz-Ponten T."/>
            <person name="Noel C.J."/>
            <person name="Dacks J.B."/>
            <person name="Foster P.G."/>
            <person name="Simillion C."/>
            <person name="Van de Peer Y."/>
            <person name="Miranda-Saavedra D."/>
            <person name="Barton G.J."/>
            <person name="Westrop G.D."/>
            <person name="Mueller S."/>
            <person name="Dessi D."/>
            <person name="Fiori P.L."/>
            <person name="Ren Q."/>
            <person name="Paulsen I."/>
            <person name="Zhang H."/>
            <person name="Bastida-Corcuera F.D."/>
            <person name="Simoes-Barbosa A."/>
            <person name="Brown M.T."/>
            <person name="Hayes R.D."/>
            <person name="Mukherjee M."/>
            <person name="Okumura C.Y."/>
            <person name="Schneider R."/>
            <person name="Smith A.J."/>
            <person name="Vanacova S."/>
            <person name="Villalvazo M."/>
            <person name="Haas B.J."/>
            <person name="Pertea M."/>
            <person name="Feldblyum T.V."/>
            <person name="Utterback T.R."/>
            <person name="Shu C.L."/>
            <person name="Osoegawa K."/>
            <person name="de Jong P.J."/>
            <person name="Hrdy I."/>
            <person name="Horvathova L."/>
            <person name="Zubacova Z."/>
            <person name="Dolezal P."/>
            <person name="Malik S.B."/>
            <person name="Logsdon J.M. Jr."/>
            <person name="Henze K."/>
            <person name="Gupta A."/>
            <person name="Wang C.C."/>
            <person name="Dunne R.L."/>
            <person name="Upcroft J.A."/>
            <person name="Upcroft P."/>
            <person name="White O."/>
            <person name="Salzberg S.L."/>
            <person name="Tang P."/>
            <person name="Chiu C.-H."/>
            <person name="Lee Y.-S."/>
            <person name="Embley T.M."/>
            <person name="Coombs G.H."/>
            <person name="Mottram J.C."/>
            <person name="Tachezy J."/>
            <person name="Fraser-Liggett C.M."/>
            <person name="Johnson P.J."/>
        </authorList>
    </citation>
    <scope>NUCLEOTIDE SEQUENCE [LARGE SCALE GENOMIC DNA]</scope>
    <source>
        <strain evidence="2">G3</strain>
    </source>
</reference>
<sequence>MNTKEVEFKIMPLMHSSFDRELIAIDEIRQISSHSLDGLPPEDRAYAWLAMLGIYPMNPSLWPETKKNLVAEYWSLVPDELKDWHTKHMPNQMCADNFNLQNKSLMTIVHGDIVRTGRTIFFFPPEPIPNATPNPEDENIFQFGVHARRLERILYTFSSFHRGLGYMQGFNELLPPFYYVLLHAKETLFDNSMETVEALSFHCLQELLTKTEICDLYTTTDHSSIILHKLNDFVNLMKKHLPNEASIIEGLNLHPLLYCYRWFNLMFSQEHDLPSLLAIWDALFAHFDQLVLFIYYVGIGHVKSVSSRLVRGDYGTTISALQNLEITDIKSVLEFANQCWTADHKTAKKFDFKKDIEKFFNFSKK</sequence>
<dbReference type="eggNOG" id="KOG4567">
    <property type="taxonomic scope" value="Eukaryota"/>
</dbReference>
<reference evidence="2" key="1">
    <citation type="submission" date="2006-10" db="EMBL/GenBank/DDBJ databases">
        <authorList>
            <person name="Amadeo P."/>
            <person name="Zhao Q."/>
            <person name="Wortman J."/>
            <person name="Fraser-Liggett C."/>
            <person name="Carlton J."/>
        </authorList>
    </citation>
    <scope>NUCLEOTIDE SEQUENCE</scope>
    <source>
        <strain evidence="2">G3</strain>
    </source>
</reference>
<dbReference type="InParanoid" id="A2DR56"/>
<dbReference type="SMART" id="SM00164">
    <property type="entry name" value="TBC"/>
    <property type="match status" value="1"/>
</dbReference>
<dbReference type="Proteomes" id="UP000001542">
    <property type="component" value="Unassembled WGS sequence"/>
</dbReference>
<dbReference type="PANTHER" id="PTHR22957:SF27">
    <property type="entry name" value="TBC1 DOMAIN FAMILY MEMBER 13"/>
    <property type="match status" value="1"/>
</dbReference>
<accession>A2DR56</accession>
<evidence type="ECO:0000313" key="3">
    <source>
        <dbReference type="Proteomes" id="UP000001542"/>
    </source>
</evidence>
<proteinExistence type="predicted"/>
<dbReference type="AlphaFoldDB" id="A2DR56"/>
<dbReference type="OMA" id="TTHAVDI"/>
<dbReference type="InterPro" id="IPR035969">
    <property type="entry name" value="Rab-GAP_TBC_sf"/>
</dbReference>